<dbReference type="SUPFAM" id="SSF53383">
    <property type="entry name" value="PLP-dependent transferases"/>
    <property type="match status" value="1"/>
</dbReference>
<dbReference type="CDD" id="cd07377">
    <property type="entry name" value="WHTH_GntR"/>
    <property type="match status" value="1"/>
</dbReference>
<evidence type="ECO:0000259" key="6">
    <source>
        <dbReference type="PROSITE" id="PS50949"/>
    </source>
</evidence>
<dbReference type="GO" id="GO:0003700">
    <property type="term" value="F:DNA-binding transcription factor activity"/>
    <property type="evidence" value="ECO:0007669"/>
    <property type="project" value="InterPro"/>
</dbReference>
<dbReference type="EC" id="2.6.1.39" evidence="7"/>
<protein>
    <submittedName>
        <fullName evidence="7">2-aminoadipate transaminase</fullName>
        <ecNumber evidence="7">2.6.1.39</ecNumber>
    </submittedName>
</protein>
<dbReference type="InterPro" id="IPR036388">
    <property type="entry name" value="WH-like_DNA-bd_sf"/>
</dbReference>
<evidence type="ECO:0000256" key="2">
    <source>
        <dbReference type="ARBA" id="ARBA00022898"/>
    </source>
</evidence>
<dbReference type="Gene3D" id="1.10.10.10">
    <property type="entry name" value="Winged helix-like DNA-binding domain superfamily/Winged helix DNA-binding domain"/>
    <property type="match status" value="1"/>
</dbReference>
<keyword evidence="3" id="KW-0805">Transcription regulation</keyword>
<dbReference type="PROSITE" id="PS50949">
    <property type="entry name" value="HTH_GNTR"/>
    <property type="match status" value="1"/>
</dbReference>
<dbReference type="OrthoDB" id="9804020at2"/>
<evidence type="ECO:0000256" key="1">
    <source>
        <dbReference type="ARBA" id="ARBA00005384"/>
    </source>
</evidence>
<sequence>MDTIISCYESQTSGPKYKALALAIRQAVEQGDLLPNAKLPPVRDLAWALKITPGTVARAYSILTQEGLLQAAVGRGTFVAELAASHCSRSLPNDGGALTWKSSQDSEIVDLNSPRLPDRGQVSLIRQAFEVVGRDHDTDFMNYPTRNGFRPARQAILKWLQDTPIGHTEDEDLVLCHGAQNGNSIVMQTVLQGARPVVAVEELSYPGFRRAAELVRARVVAVPMDAHGIVPEALERIVRDLGVQLLCTSAEVHNPTGLFTPIERREEIAQVALRTGLHILEDDCYRLGKSQAPHYRALLPEQGWYVSSISKSLTPALRVGFAIAPRPLRSQLRRSVEHGFFGLARPLADVVEHLLNDPRTELASEAICEEVNRYIRAAVNILGGFDLAWRDGMPLLWLQLPEGWRAAAFVQAADGQGVSVRSADDFALRDGHPPHAVRLGINAQVSLASFEAALGRLRVLLDNPPERIAV</sequence>
<dbReference type="EMBL" id="OMOJ01000004">
    <property type="protein sequence ID" value="SPF80447.1"/>
    <property type="molecule type" value="Genomic_DNA"/>
</dbReference>
<name>A0A2R8AWX9_9RHOB</name>
<dbReference type="InterPro" id="IPR015424">
    <property type="entry name" value="PyrdxlP-dep_Trfase"/>
</dbReference>
<keyword evidence="8" id="KW-1185">Reference proteome</keyword>
<dbReference type="AlphaFoldDB" id="A0A2R8AWX9"/>
<accession>A0A2R8AWX9</accession>
<evidence type="ECO:0000256" key="4">
    <source>
        <dbReference type="ARBA" id="ARBA00023125"/>
    </source>
</evidence>
<keyword evidence="7" id="KW-0808">Transferase</keyword>
<dbReference type="Gene3D" id="3.40.640.10">
    <property type="entry name" value="Type I PLP-dependent aspartate aminotransferase-like (Major domain)"/>
    <property type="match status" value="1"/>
</dbReference>
<dbReference type="InterPro" id="IPR036390">
    <property type="entry name" value="WH_DNA-bd_sf"/>
</dbReference>
<dbReference type="InterPro" id="IPR000524">
    <property type="entry name" value="Tscrpt_reg_HTH_GntR"/>
</dbReference>
<dbReference type="Pfam" id="PF00155">
    <property type="entry name" value="Aminotran_1_2"/>
    <property type="match status" value="1"/>
</dbReference>
<dbReference type="InterPro" id="IPR015421">
    <property type="entry name" value="PyrdxlP-dep_Trfase_major"/>
</dbReference>
<dbReference type="InterPro" id="IPR051446">
    <property type="entry name" value="HTH_trans_reg/aminotransferase"/>
</dbReference>
<dbReference type="GO" id="GO:0003677">
    <property type="term" value="F:DNA binding"/>
    <property type="evidence" value="ECO:0007669"/>
    <property type="project" value="UniProtKB-KW"/>
</dbReference>
<evidence type="ECO:0000256" key="5">
    <source>
        <dbReference type="ARBA" id="ARBA00023163"/>
    </source>
</evidence>
<keyword evidence="2" id="KW-0663">Pyridoxal phosphate</keyword>
<dbReference type="GO" id="GO:0047536">
    <property type="term" value="F:2-aminoadipate transaminase activity"/>
    <property type="evidence" value="ECO:0007669"/>
    <property type="project" value="UniProtKB-EC"/>
</dbReference>
<reference evidence="8" key="1">
    <citation type="submission" date="2018-03" db="EMBL/GenBank/DDBJ databases">
        <authorList>
            <person name="Rodrigo-Torres L."/>
            <person name="Arahal R. D."/>
            <person name="Lucena T."/>
        </authorList>
    </citation>
    <scope>NUCLEOTIDE SEQUENCE [LARGE SCALE GENOMIC DNA]</scope>
    <source>
        <strain evidence="8">CECT 8871</strain>
    </source>
</reference>
<evidence type="ECO:0000313" key="8">
    <source>
        <dbReference type="Proteomes" id="UP000244904"/>
    </source>
</evidence>
<feature type="domain" description="HTH gntR-type" evidence="6">
    <location>
        <begin position="14"/>
        <end position="82"/>
    </location>
</feature>
<keyword evidence="5" id="KW-0804">Transcription</keyword>
<dbReference type="GO" id="GO:0030170">
    <property type="term" value="F:pyridoxal phosphate binding"/>
    <property type="evidence" value="ECO:0007669"/>
    <property type="project" value="InterPro"/>
</dbReference>
<dbReference type="CDD" id="cd00609">
    <property type="entry name" value="AAT_like"/>
    <property type="match status" value="1"/>
</dbReference>
<gene>
    <name evidence="7" type="primary">lysN</name>
    <name evidence="7" type="ORF">PRI8871_02253</name>
</gene>
<organism evidence="7 8">
    <name type="scientific">Pseudoprimorskyibacter insulae</name>
    <dbReference type="NCBI Taxonomy" id="1695997"/>
    <lineage>
        <taxon>Bacteria</taxon>
        <taxon>Pseudomonadati</taxon>
        <taxon>Pseudomonadota</taxon>
        <taxon>Alphaproteobacteria</taxon>
        <taxon>Rhodobacterales</taxon>
        <taxon>Paracoccaceae</taxon>
        <taxon>Pseudoprimorskyibacter</taxon>
    </lineage>
</organism>
<evidence type="ECO:0000256" key="3">
    <source>
        <dbReference type="ARBA" id="ARBA00023015"/>
    </source>
</evidence>
<dbReference type="SMART" id="SM00345">
    <property type="entry name" value="HTH_GNTR"/>
    <property type="match status" value="1"/>
</dbReference>
<dbReference type="PANTHER" id="PTHR46577:SF1">
    <property type="entry name" value="HTH-TYPE TRANSCRIPTIONAL REGULATORY PROTEIN GABR"/>
    <property type="match status" value="1"/>
</dbReference>
<proteinExistence type="inferred from homology"/>
<dbReference type="Pfam" id="PF00392">
    <property type="entry name" value="GntR"/>
    <property type="match status" value="1"/>
</dbReference>
<keyword evidence="7" id="KW-0032">Aminotransferase</keyword>
<dbReference type="PANTHER" id="PTHR46577">
    <property type="entry name" value="HTH-TYPE TRANSCRIPTIONAL REGULATORY PROTEIN GABR"/>
    <property type="match status" value="1"/>
</dbReference>
<evidence type="ECO:0000313" key="7">
    <source>
        <dbReference type="EMBL" id="SPF80447.1"/>
    </source>
</evidence>
<dbReference type="Proteomes" id="UP000244904">
    <property type="component" value="Unassembled WGS sequence"/>
</dbReference>
<dbReference type="SUPFAM" id="SSF46785">
    <property type="entry name" value="Winged helix' DNA-binding domain"/>
    <property type="match status" value="1"/>
</dbReference>
<dbReference type="InterPro" id="IPR004839">
    <property type="entry name" value="Aminotransferase_I/II_large"/>
</dbReference>
<comment type="similarity">
    <text evidence="1">In the C-terminal section; belongs to the class-I pyridoxal-phosphate-dependent aminotransferase family.</text>
</comment>
<keyword evidence="4" id="KW-0238">DNA-binding</keyword>